<evidence type="ECO:0000313" key="1">
    <source>
        <dbReference type="EMBL" id="GAH83717.1"/>
    </source>
</evidence>
<feature type="non-terminal residue" evidence="1">
    <location>
        <position position="245"/>
    </location>
</feature>
<reference evidence="1" key="1">
    <citation type="journal article" date="2014" name="Front. Microbiol.">
        <title>High frequency of phylogenetically diverse reductive dehalogenase-homologous genes in deep subseafloor sedimentary metagenomes.</title>
        <authorList>
            <person name="Kawai M."/>
            <person name="Futagami T."/>
            <person name="Toyoda A."/>
            <person name="Takaki Y."/>
            <person name="Nishi S."/>
            <person name="Hori S."/>
            <person name="Arai W."/>
            <person name="Tsubouchi T."/>
            <person name="Morono Y."/>
            <person name="Uchiyama I."/>
            <person name="Ito T."/>
            <person name="Fujiyama A."/>
            <person name="Inagaki F."/>
            <person name="Takami H."/>
        </authorList>
    </citation>
    <scope>NUCLEOTIDE SEQUENCE</scope>
    <source>
        <strain evidence="1">Expedition CK06-06</strain>
    </source>
</reference>
<dbReference type="AlphaFoldDB" id="X1IPT6"/>
<comment type="caution">
    <text evidence="1">The sequence shown here is derived from an EMBL/GenBank/DDBJ whole genome shotgun (WGS) entry which is preliminary data.</text>
</comment>
<sequence length="245" mass="29257">ILSQAKQNLVVEAKDLWFLGIREKKRESRVLENLADRLAEFHPELVPLVQQAKESVDEFQIWLKQKQSPMTAPSGIGIDNYNWYMKNVHLIPFTWAEQMDIVQRELERALSFLKLEEHRNRKLPELRPAASLEEIRLRRRDAVEYFFEFLRQEDVFTVPDYMQLSTDVRSFIPPDRRDFFVQVTYHDCLPLLCHSFHWLEKQREKFNTHPIRSVPLLYNIWDSRSEGMATGFEEMMLQAGLFDKN</sequence>
<gene>
    <name evidence="1" type="ORF">S03H2_59628</name>
</gene>
<accession>X1IPT6</accession>
<feature type="non-terminal residue" evidence="1">
    <location>
        <position position="1"/>
    </location>
</feature>
<protein>
    <submittedName>
        <fullName evidence="1">Uncharacterized protein</fullName>
    </submittedName>
</protein>
<proteinExistence type="predicted"/>
<organism evidence="1">
    <name type="scientific">marine sediment metagenome</name>
    <dbReference type="NCBI Taxonomy" id="412755"/>
    <lineage>
        <taxon>unclassified sequences</taxon>
        <taxon>metagenomes</taxon>
        <taxon>ecological metagenomes</taxon>
    </lineage>
</organism>
<name>X1IPT6_9ZZZZ</name>
<dbReference type="EMBL" id="BARU01038350">
    <property type="protein sequence ID" value="GAH83717.1"/>
    <property type="molecule type" value="Genomic_DNA"/>
</dbReference>